<proteinExistence type="predicted"/>
<sequence length="594" mass="71398">MNELLLSVFKPTCHVKFTNTDCDYQNILSLIIDTGLFNIKKKSTKFYEIGNDLLEIIYKDEIYVFKEIVIYIVQTESDSIHHILLNDFYSGQYITKLNKIYQSCFPTDESSFYKMGTSMLKSILLDTYMEDKNKADSYFLAKKYDEAYKLYSKYRNYNDFSHYCIEMSVYCKFKYEDIPSHFVDTFYYKRLVFLLLTSREYDFLCYQVYKSSTKIIKNIMYELGERLFKTKKFKRKGLELMYFNGQVAEEDLDFVFNGILKKNNFQDSEFQKSFQVQKSNELEYLDIWPMTQPFNLRFPNFTISNFKNLYFIDQYQELKIHLNVNETGKYIFNNSEHDFDQMINLTVKFKKLGLHKKELILCLDKKYKFHLYFFVVDNFPIKIRTDYRLKDQIFIKLENQSKNLLNINSKYKFKNTSEDIIDIYKKNILGLDDLISMEVSSLDVINDPIMTDLDFKKFLVKDLNIFDTSENVNISLDNRRHKLEIKRDDIIYKILINKKQKQSNKIFIYIFNTYTISEQLKLNMLVNNYKKSKLFLEISNSKCEVLDDNFVVPPQISGLYEFRCKNFTKEAEFEIKVRNENKEFLDYDLIVEYL</sequence>
<reference evidence="1" key="1">
    <citation type="journal article" date="2024" name="BMC Genomics">
        <title>Functional annotation of a divergent genome using sequence and structure-based similarity.</title>
        <authorList>
            <person name="Svedberg D."/>
            <person name="Winiger R.R."/>
            <person name="Berg A."/>
            <person name="Sharma H."/>
            <person name="Tellgren-Roth C."/>
            <person name="Debrunner-Vossbrinck B.A."/>
            <person name="Vossbrinck C.R."/>
            <person name="Barandun J."/>
        </authorList>
    </citation>
    <scope>NUCLEOTIDE SEQUENCE</scope>
    <source>
        <strain evidence="1">Illinois isolate</strain>
    </source>
</reference>
<keyword evidence="2" id="KW-1185">Reference proteome</keyword>
<dbReference type="RefSeq" id="XP_065328524.1">
    <property type="nucleotide sequence ID" value="XM_065472452.1"/>
</dbReference>
<protein>
    <submittedName>
        <fullName evidence="1">Uncharacterized protein</fullName>
    </submittedName>
</protein>
<dbReference type="EMBL" id="CP142726">
    <property type="protein sequence ID" value="WUR02379.1"/>
    <property type="molecule type" value="Genomic_DNA"/>
</dbReference>
<dbReference type="Proteomes" id="UP001334084">
    <property type="component" value="Chromosome 1"/>
</dbReference>
<dbReference type="GeneID" id="90540181"/>
<gene>
    <name evidence="1" type="ORF">VNE69_01317</name>
</gene>
<name>A0AAX4J8S5_9MICR</name>
<dbReference type="KEGG" id="vnx:VNE69_01317"/>
<evidence type="ECO:0000313" key="2">
    <source>
        <dbReference type="Proteomes" id="UP001334084"/>
    </source>
</evidence>
<dbReference type="AlphaFoldDB" id="A0AAX4J8S5"/>
<organism evidence="1 2">
    <name type="scientific">Vairimorpha necatrix</name>
    <dbReference type="NCBI Taxonomy" id="6039"/>
    <lineage>
        <taxon>Eukaryota</taxon>
        <taxon>Fungi</taxon>
        <taxon>Fungi incertae sedis</taxon>
        <taxon>Microsporidia</taxon>
        <taxon>Nosematidae</taxon>
        <taxon>Vairimorpha</taxon>
    </lineage>
</organism>
<accession>A0AAX4J8S5</accession>
<evidence type="ECO:0000313" key="1">
    <source>
        <dbReference type="EMBL" id="WUR02379.1"/>
    </source>
</evidence>